<accession>A0A0A9BNQ4</accession>
<dbReference type="AlphaFoldDB" id="A0A0A9BNQ4"/>
<evidence type="ECO:0000313" key="1">
    <source>
        <dbReference type="EMBL" id="JAD62865.1"/>
    </source>
</evidence>
<proteinExistence type="predicted"/>
<sequence>MQFKFLVPCNLYQYSATHMAAKKGITKLGSTKHEQCEAK</sequence>
<name>A0A0A9BNQ4_ARUDO</name>
<reference evidence="1" key="2">
    <citation type="journal article" date="2015" name="Data Brief">
        <title>Shoot transcriptome of the giant reed, Arundo donax.</title>
        <authorList>
            <person name="Barrero R.A."/>
            <person name="Guerrero F.D."/>
            <person name="Moolhuijzen P."/>
            <person name="Goolsby J.A."/>
            <person name="Tidwell J."/>
            <person name="Bellgard S.E."/>
            <person name="Bellgard M.I."/>
        </authorList>
    </citation>
    <scope>NUCLEOTIDE SEQUENCE</scope>
    <source>
        <tissue evidence="1">Shoot tissue taken approximately 20 cm above the soil surface</tissue>
    </source>
</reference>
<dbReference type="EMBL" id="GBRH01235030">
    <property type="protein sequence ID" value="JAD62865.1"/>
    <property type="molecule type" value="Transcribed_RNA"/>
</dbReference>
<organism evidence="1">
    <name type="scientific">Arundo donax</name>
    <name type="common">Giant reed</name>
    <name type="synonym">Donax arundinaceus</name>
    <dbReference type="NCBI Taxonomy" id="35708"/>
    <lineage>
        <taxon>Eukaryota</taxon>
        <taxon>Viridiplantae</taxon>
        <taxon>Streptophyta</taxon>
        <taxon>Embryophyta</taxon>
        <taxon>Tracheophyta</taxon>
        <taxon>Spermatophyta</taxon>
        <taxon>Magnoliopsida</taxon>
        <taxon>Liliopsida</taxon>
        <taxon>Poales</taxon>
        <taxon>Poaceae</taxon>
        <taxon>PACMAD clade</taxon>
        <taxon>Arundinoideae</taxon>
        <taxon>Arundineae</taxon>
        <taxon>Arundo</taxon>
    </lineage>
</organism>
<reference evidence="1" key="1">
    <citation type="submission" date="2014-09" db="EMBL/GenBank/DDBJ databases">
        <authorList>
            <person name="Magalhaes I.L.F."/>
            <person name="Oliveira U."/>
            <person name="Santos F.R."/>
            <person name="Vidigal T.H.D.A."/>
            <person name="Brescovit A.D."/>
            <person name="Santos A.J."/>
        </authorList>
    </citation>
    <scope>NUCLEOTIDE SEQUENCE</scope>
    <source>
        <tissue evidence="1">Shoot tissue taken approximately 20 cm above the soil surface</tissue>
    </source>
</reference>
<protein>
    <submittedName>
        <fullName evidence="1">Uncharacterized protein</fullName>
    </submittedName>
</protein>